<evidence type="ECO:0000313" key="2">
    <source>
        <dbReference type="EMBL" id="KAK7055242.1"/>
    </source>
</evidence>
<evidence type="ECO:0000256" key="1">
    <source>
        <dbReference type="SAM" id="MobiDB-lite"/>
    </source>
</evidence>
<feature type="region of interest" description="Disordered" evidence="1">
    <location>
        <begin position="47"/>
        <end position="130"/>
    </location>
</feature>
<comment type="caution">
    <text evidence="2">The sequence shown here is derived from an EMBL/GenBank/DDBJ whole genome shotgun (WGS) entry which is preliminary data.</text>
</comment>
<dbReference type="Proteomes" id="UP001362999">
    <property type="component" value="Unassembled WGS sequence"/>
</dbReference>
<dbReference type="EMBL" id="JAWWNJ010000005">
    <property type="protein sequence ID" value="KAK7055242.1"/>
    <property type="molecule type" value="Genomic_DNA"/>
</dbReference>
<organism evidence="2 3">
    <name type="scientific">Favolaschia claudopus</name>
    <dbReference type="NCBI Taxonomy" id="2862362"/>
    <lineage>
        <taxon>Eukaryota</taxon>
        <taxon>Fungi</taxon>
        <taxon>Dikarya</taxon>
        <taxon>Basidiomycota</taxon>
        <taxon>Agaricomycotina</taxon>
        <taxon>Agaricomycetes</taxon>
        <taxon>Agaricomycetidae</taxon>
        <taxon>Agaricales</taxon>
        <taxon>Marasmiineae</taxon>
        <taxon>Mycenaceae</taxon>
        <taxon>Favolaschia</taxon>
    </lineage>
</organism>
<evidence type="ECO:0000313" key="3">
    <source>
        <dbReference type="Proteomes" id="UP001362999"/>
    </source>
</evidence>
<feature type="compositionally biased region" description="Polar residues" evidence="1">
    <location>
        <begin position="1"/>
        <end position="16"/>
    </location>
</feature>
<reference evidence="2 3" key="1">
    <citation type="journal article" date="2024" name="J Genomics">
        <title>Draft genome sequencing and assembly of Favolaschia claudopus CIRM-BRFM 2984 isolated from oak limbs.</title>
        <authorList>
            <person name="Navarro D."/>
            <person name="Drula E."/>
            <person name="Chaduli D."/>
            <person name="Cazenave R."/>
            <person name="Ahrendt S."/>
            <person name="Wang J."/>
            <person name="Lipzen A."/>
            <person name="Daum C."/>
            <person name="Barry K."/>
            <person name="Grigoriev I.V."/>
            <person name="Favel A."/>
            <person name="Rosso M.N."/>
            <person name="Martin F."/>
        </authorList>
    </citation>
    <scope>NUCLEOTIDE SEQUENCE [LARGE SCALE GENOMIC DNA]</scope>
    <source>
        <strain evidence="2 3">CIRM-BRFM 2984</strain>
    </source>
</reference>
<accession>A0AAW0DR88</accession>
<proteinExistence type="predicted"/>
<sequence>MSPSWKRTGSKVSFSSPAPAAKQGRVKVEQDSDDEFFAYFGFVQKKPGEMPQAQPDPVAGPSVAGPSVAGPSSQPSPKTPRSQPSSNGSPQSRKANRREKRQVDRLATVLAGSPTRKGKGKARAVPEDEDVEMEDVEQDAEMNVLDLPVVEVADPPPFSRGPAAALAFRHSRVSSLWVEGMNRYCQWMRAQGRCLTFHTHPLPILQTMLTIGAQQQHLEPNSSVAAILSFLSTRTRNFLSTVARGQFVSAVNEGIETKALVESKATDKPLAKGQVTYVRVISSKDKSPPCYPIACMHRYMAGYPADLAWAATSLVALSQPLELIAAIVADLDLPDEAASTLITLLPLFADGVPKIDGHPLYFGVSDRKTPFERMIHDKKLDSATRFMNYMEINFDFASITPYSIPDCSVLLSTGLRTDREAGDVEVGLIEIISPPALNSAVGGFIPHFLPSPSLQHIVAAVQPSITHVFGSASALDIQTEVNRLLDNQKKYLELNVTGTTIHASSYEAVLQNGPGVCRTAGGIVPGVRLLDTISLEDYQAKRGSEVVGGIWDVTTGKALQSFRNIVSHLHPALPSRGDLEPTLIVQCLGPTFNLWPLSTHNCVFWLHALWTSRILIRMRCYAHAVSPGRPAIRPPGLRPSGPRPTYTCPSFCAPVHPSKHTPIGFSQ</sequence>
<keyword evidence="3" id="KW-1185">Reference proteome</keyword>
<feature type="compositionally biased region" description="Polar residues" evidence="1">
    <location>
        <begin position="70"/>
        <end position="93"/>
    </location>
</feature>
<feature type="region of interest" description="Disordered" evidence="1">
    <location>
        <begin position="1"/>
        <end position="30"/>
    </location>
</feature>
<gene>
    <name evidence="2" type="ORF">R3P38DRAFT_3563761</name>
</gene>
<name>A0AAW0DR88_9AGAR</name>
<protein>
    <submittedName>
        <fullName evidence="2">Uncharacterized protein</fullName>
    </submittedName>
</protein>
<dbReference type="AlphaFoldDB" id="A0AAW0DR88"/>